<reference evidence="4" key="1">
    <citation type="submission" date="2019-11" db="EMBL/GenBank/DDBJ databases">
        <authorList>
            <person name="Feng L."/>
        </authorList>
    </citation>
    <scope>NUCLEOTIDE SEQUENCE</scope>
    <source>
        <strain evidence="4">CaerofaciensLFYP39</strain>
    </source>
</reference>
<comment type="function">
    <text evidence="2">Catalyzes the reduction of dTDP-6-deoxy-L-lyxo-4-hexulose to yield dTDP-L-rhamnose.</text>
</comment>
<dbReference type="EMBL" id="CACRTW010000021">
    <property type="protein sequence ID" value="VYU08263.1"/>
    <property type="molecule type" value="Genomic_DNA"/>
</dbReference>
<dbReference type="GO" id="GO:0006556">
    <property type="term" value="P:S-adenosylmethionine biosynthetic process"/>
    <property type="evidence" value="ECO:0007669"/>
    <property type="project" value="TreeGrafter"/>
</dbReference>
<dbReference type="InterPro" id="IPR005913">
    <property type="entry name" value="dTDP_dehydrorham_reduct"/>
</dbReference>
<dbReference type="Pfam" id="PF04321">
    <property type="entry name" value="RmlD_sub_bind"/>
    <property type="match status" value="1"/>
</dbReference>
<dbReference type="InterPro" id="IPR029903">
    <property type="entry name" value="RmlD-like-bd"/>
</dbReference>
<sequence length="292" mass="32294">MSGSKSRVVVTGANGYLASLIRLYNADKFEFVSVTRADVDLSDVEAVAEFFSALEFDVCLHMAADASTARCEGDPEGTHRINTESSIAIARACRARGARMVFFSTEQCFNASPGEAPFHEDDEMATTTRYGAQKMEADAWIRENLDNYLILRLSWMFGLPMPGAKPAPNILTNVLHAVRTGEPAAFRVHERRNMTYGQELASAISQILVLPSGAYHFASQNGLSTYETARLVASRLGCDEHRIEELVLPDTETYADRPRDFRLSSEKLAHAGVHLGTFEDGLERCLRDFGML</sequence>
<dbReference type="AlphaFoldDB" id="A0A6N3C5H5"/>
<comment type="pathway">
    <text evidence="2">Carbohydrate biosynthesis; dTDP-L-rhamnose biosynthesis.</text>
</comment>
<proteinExistence type="inferred from homology"/>
<evidence type="ECO:0000256" key="2">
    <source>
        <dbReference type="RuleBase" id="RU364082"/>
    </source>
</evidence>
<dbReference type="GO" id="GO:0019305">
    <property type="term" value="P:dTDP-rhamnose biosynthetic process"/>
    <property type="evidence" value="ECO:0007669"/>
    <property type="project" value="UniProtKB-UniPathway"/>
</dbReference>
<dbReference type="GO" id="GO:0048270">
    <property type="term" value="F:methionine adenosyltransferase regulator activity"/>
    <property type="evidence" value="ECO:0007669"/>
    <property type="project" value="TreeGrafter"/>
</dbReference>
<dbReference type="PANTHER" id="PTHR10491:SF4">
    <property type="entry name" value="METHIONINE ADENOSYLTRANSFERASE 2 SUBUNIT BETA"/>
    <property type="match status" value="1"/>
</dbReference>
<dbReference type="RefSeq" id="WP_156599378.1">
    <property type="nucleotide sequence ID" value="NZ_CACRTW010000021.1"/>
</dbReference>
<dbReference type="EC" id="1.1.1.133" evidence="2"/>
<evidence type="ECO:0000259" key="3">
    <source>
        <dbReference type="Pfam" id="PF04321"/>
    </source>
</evidence>
<comment type="similarity">
    <text evidence="1 2">Belongs to the dTDP-4-dehydrorhamnose reductase family.</text>
</comment>
<accession>A0A6N3C5H5</accession>
<evidence type="ECO:0000256" key="1">
    <source>
        <dbReference type="ARBA" id="ARBA00010944"/>
    </source>
</evidence>
<dbReference type="InterPro" id="IPR036291">
    <property type="entry name" value="NAD(P)-bd_dom_sf"/>
</dbReference>
<dbReference type="GO" id="GO:0008831">
    <property type="term" value="F:dTDP-4-dehydrorhamnose reductase activity"/>
    <property type="evidence" value="ECO:0007669"/>
    <property type="project" value="UniProtKB-EC"/>
</dbReference>
<dbReference type="SUPFAM" id="SSF51735">
    <property type="entry name" value="NAD(P)-binding Rossmann-fold domains"/>
    <property type="match status" value="1"/>
</dbReference>
<keyword evidence="2" id="KW-0521">NADP</keyword>
<dbReference type="GO" id="GO:0048269">
    <property type="term" value="C:methionine adenosyltransferase complex"/>
    <property type="evidence" value="ECO:0007669"/>
    <property type="project" value="TreeGrafter"/>
</dbReference>
<dbReference type="UniPathway" id="UPA00124"/>
<feature type="domain" description="RmlD-like substrate binding" evidence="3">
    <location>
        <begin position="7"/>
        <end position="289"/>
    </location>
</feature>
<organism evidence="4">
    <name type="scientific">Collinsella aerofaciens</name>
    <dbReference type="NCBI Taxonomy" id="74426"/>
    <lineage>
        <taxon>Bacteria</taxon>
        <taxon>Bacillati</taxon>
        <taxon>Actinomycetota</taxon>
        <taxon>Coriobacteriia</taxon>
        <taxon>Coriobacteriales</taxon>
        <taxon>Coriobacteriaceae</taxon>
        <taxon>Collinsella</taxon>
    </lineage>
</organism>
<evidence type="ECO:0000313" key="4">
    <source>
        <dbReference type="EMBL" id="VYU08263.1"/>
    </source>
</evidence>
<name>A0A6N3C5H5_9ACTN</name>
<protein>
    <recommendedName>
        <fullName evidence="2">dTDP-4-dehydrorhamnose reductase</fullName>
        <ecNumber evidence="2">1.1.1.133</ecNumber>
    </recommendedName>
</protein>
<gene>
    <name evidence="4" type="primary">rmlD</name>
    <name evidence="4" type="ORF">CALFYP39_01377</name>
</gene>
<keyword evidence="2 4" id="KW-0560">Oxidoreductase</keyword>
<dbReference type="Gene3D" id="3.40.50.720">
    <property type="entry name" value="NAD(P)-binding Rossmann-like Domain"/>
    <property type="match status" value="1"/>
</dbReference>
<dbReference type="PANTHER" id="PTHR10491">
    <property type="entry name" value="DTDP-4-DEHYDRORHAMNOSE REDUCTASE"/>
    <property type="match status" value="1"/>
</dbReference>